<protein>
    <submittedName>
        <fullName evidence="1">Uncharacterized protein</fullName>
    </submittedName>
</protein>
<comment type="caution">
    <text evidence="1">The sequence shown here is derived from an EMBL/GenBank/DDBJ whole genome shotgun (WGS) entry which is preliminary data.</text>
</comment>
<organism evidence="1">
    <name type="scientific">bioreactor metagenome</name>
    <dbReference type="NCBI Taxonomy" id="1076179"/>
    <lineage>
        <taxon>unclassified sequences</taxon>
        <taxon>metagenomes</taxon>
        <taxon>ecological metagenomes</taxon>
    </lineage>
</organism>
<dbReference type="AlphaFoldDB" id="A0A644ZI46"/>
<evidence type="ECO:0000313" key="1">
    <source>
        <dbReference type="EMBL" id="MPM39491.1"/>
    </source>
</evidence>
<proteinExistence type="predicted"/>
<dbReference type="EMBL" id="VSSQ01008660">
    <property type="protein sequence ID" value="MPM39491.1"/>
    <property type="molecule type" value="Genomic_DNA"/>
</dbReference>
<accession>A0A644ZI46</accession>
<name>A0A644ZI46_9ZZZZ</name>
<reference evidence="1" key="1">
    <citation type="submission" date="2019-08" db="EMBL/GenBank/DDBJ databases">
        <authorList>
            <person name="Kucharzyk K."/>
            <person name="Murdoch R.W."/>
            <person name="Higgins S."/>
            <person name="Loffler F."/>
        </authorList>
    </citation>
    <scope>NUCLEOTIDE SEQUENCE</scope>
</reference>
<sequence length="128" mass="14303">MNNSFGAENITNILLSGKISKSLLTSKGNRGAFFIKTDLGIINVNFRPGYAYNYMPEIDRPSINTLSDYSLSINGMRFIAATGFMGHLSNGNIISVSYIFDAYTAPGKYEPFDYARHSVKFAIMFNFR</sequence>
<gene>
    <name evidence="1" type="ORF">SDC9_86124</name>
</gene>